<sequence length="895" mass="100040">MDSKIITKVGFALATMLSANAFAQPKPHSSNIDEVTGELAYHSPKPLDSSAIYSPWEASYNDSGSAKTAGNSFGYEKILVGLEVRGRELIALDIVKSETDYLIPIEQVFPVIGASFKLENGFITVSVPGADVEIPARQSFRIDGELWMGLSTLNEYLRVNGDFDESKYALTLLPPWSEQRDSVTSRSNTQDLEVDFKPDVFSLRQFRLSHEVYAEKDGGPLDFTQNNSRSEIVGSGAAAGGSWLLEAEKNTLGDWRLDEYFWLKRDDKEQWLIGKQVASPSVVSPTVTITGAQYFYSNKSLPFDPYQDISQSRFFRELGTSVQKIRGTAEAGAIAQLFVNNQLIGETFVRLDGTYDFGEVRSESGLYNEIEVVILDAVSRTELERQNKTRLSSESLLSKGQMVTSVAYGKKGNWLDPDFEDNGEAGVFLYRYGLSDETTLEAGYLLDDVDTKTAGVASSLGSHFVGAYRAAWRNDALTQQLELDGSGKKWRASTFVRQQEAGFFDNTDGDLTTANAYFYYTPETNLRLELIGRYQDRKNQQSTALNNEKVSFIKPGVFYGVSDNFSVAMRPDFDGAYRTELYYRPSFESRFRVTHKPDEQTVRFDHSVNENIQSYMSGRMYKGTLDNRPYQNTVIESAAGFYWRSTDWTSYDHLRFEVNHSNEYGAGLFAEYRKQIASGVYLDLRVREADPQYDGGLSVFARVSMDFAVAGDKFVPATHRRSYNTNGTIAGSLNTGSDSCDMEHVSVLVNGSNYKVPVQGCTFYLEKVTPGIHRVALDGEFLPIELVPDTKSYIVEVGSSAVTRVDFDMEAKYSAAGQVTINGEASPQTKIAVFDKDGNLVMSTYTDQFGYFRVDGLRNGDYQLQAINDKDEILGQRSFSVKNNFLFGVDIELVR</sequence>
<proteinExistence type="predicted"/>
<evidence type="ECO:0008006" key="4">
    <source>
        <dbReference type="Google" id="ProtNLM"/>
    </source>
</evidence>
<reference evidence="2 3" key="1">
    <citation type="submission" date="2018-05" db="EMBL/GenBank/DDBJ databases">
        <title>Kangiella spongicola genome sequence.</title>
        <authorList>
            <person name="Maclea K.S."/>
            <person name="Goen A.E."/>
            <person name="Kelley C."/>
            <person name="Underriner A."/>
            <person name="Silverwood T."/>
            <person name="Trachtenberg A.M."/>
        </authorList>
    </citation>
    <scope>NUCLEOTIDE SEQUENCE [LARGE SCALE GENOMIC DNA]</scope>
    <source>
        <strain evidence="2 3">ATCC BAA-2076</strain>
    </source>
</reference>
<protein>
    <recommendedName>
        <fullName evidence="4">Carboxypeptidase regulatory-like domain-containing protein</fullName>
    </recommendedName>
</protein>
<dbReference type="EMBL" id="QICH01000001">
    <property type="protein sequence ID" value="PXF63965.1"/>
    <property type="molecule type" value="Genomic_DNA"/>
</dbReference>
<evidence type="ECO:0000256" key="1">
    <source>
        <dbReference type="SAM" id="SignalP"/>
    </source>
</evidence>
<comment type="caution">
    <text evidence="2">The sequence shown here is derived from an EMBL/GenBank/DDBJ whole genome shotgun (WGS) entry which is preliminary data.</text>
</comment>
<accession>A0A318D7R9</accession>
<gene>
    <name evidence="2" type="ORF">DL796_02150</name>
</gene>
<name>A0A318D7R9_9GAMM</name>
<dbReference type="InterPro" id="IPR013783">
    <property type="entry name" value="Ig-like_fold"/>
</dbReference>
<evidence type="ECO:0000313" key="3">
    <source>
        <dbReference type="Proteomes" id="UP000247689"/>
    </source>
</evidence>
<dbReference type="SUPFAM" id="SSF49478">
    <property type="entry name" value="Cna protein B-type domain"/>
    <property type="match status" value="1"/>
</dbReference>
<evidence type="ECO:0000313" key="2">
    <source>
        <dbReference type="EMBL" id="PXF63965.1"/>
    </source>
</evidence>
<dbReference type="RefSeq" id="WP_110199520.1">
    <property type="nucleotide sequence ID" value="NZ_QICH01000001.1"/>
</dbReference>
<keyword evidence="3" id="KW-1185">Reference proteome</keyword>
<feature type="chain" id="PRO_5016304945" description="Carboxypeptidase regulatory-like domain-containing protein" evidence="1">
    <location>
        <begin position="24"/>
        <end position="895"/>
    </location>
</feature>
<dbReference type="Gene3D" id="2.60.40.10">
    <property type="entry name" value="Immunoglobulins"/>
    <property type="match status" value="1"/>
</dbReference>
<keyword evidence="1" id="KW-0732">Signal</keyword>
<organism evidence="2 3">
    <name type="scientific">Kangiella spongicola</name>
    <dbReference type="NCBI Taxonomy" id="796379"/>
    <lineage>
        <taxon>Bacteria</taxon>
        <taxon>Pseudomonadati</taxon>
        <taxon>Pseudomonadota</taxon>
        <taxon>Gammaproteobacteria</taxon>
        <taxon>Kangiellales</taxon>
        <taxon>Kangiellaceae</taxon>
        <taxon>Kangiella</taxon>
    </lineage>
</organism>
<dbReference type="Proteomes" id="UP000247689">
    <property type="component" value="Unassembled WGS sequence"/>
</dbReference>
<feature type="signal peptide" evidence="1">
    <location>
        <begin position="1"/>
        <end position="23"/>
    </location>
</feature>
<dbReference type="AlphaFoldDB" id="A0A318D7R9"/>
<dbReference type="OrthoDB" id="6652544at2"/>